<sequence>MTRRHAVVDSAAGLAPFGHLAWGYHSRAELLSRAAEYIADGLRQNQYIAYAADRSHEQLRAELVAMPGIGQHLDSGRIEAWPTRDYYVYCPDTDVIDADGAVAKYLDAVDQATAKGYSVFRAVSDVTPAARTAEQRDALARLEHLVDRQMAELPFSALCAYDVDQLGAAADELICLHPFVSEGSVMFRIYADPDAELDLALAGEIDAASDELFDAALRRLWPLLRGNILRIGAKKLEFLGHKQLYAVEERAREHDRKVVRATNQPTITRLIEVLGLTHVRVDAAS</sequence>
<protein>
    <submittedName>
        <fullName evidence="2">Anti-anti-sigma factor</fullName>
    </submittedName>
</protein>
<dbReference type="InterPro" id="IPR011257">
    <property type="entry name" value="DNA_glycosylase"/>
</dbReference>
<dbReference type="RefSeq" id="WP_084707030.1">
    <property type="nucleotide sequence ID" value="NZ_LQOM01000014.1"/>
</dbReference>
<dbReference type="OrthoDB" id="5179750at2"/>
<evidence type="ECO:0000259" key="1">
    <source>
        <dbReference type="Pfam" id="PF14417"/>
    </source>
</evidence>
<dbReference type="GO" id="GO:0006281">
    <property type="term" value="P:DNA repair"/>
    <property type="evidence" value="ECO:0007669"/>
    <property type="project" value="InterPro"/>
</dbReference>
<dbReference type="AlphaFoldDB" id="A0A2G5PR32"/>
<feature type="domain" description="MEDS" evidence="1">
    <location>
        <begin position="19"/>
        <end position="178"/>
    </location>
</feature>
<comment type="caution">
    <text evidence="2">The sequence shown here is derived from an EMBL/GenBank/DDBJ whole genome shotgun (WGS) entry which is preliminary data.</text>
</comment>
<dbReference type="GO" id="GO:0003824">
    <property type="term" value="F:catalytic activity"/>
    <property type="evidence" value="ECO:0007669"/>
    <property type="project" value="InterPro"/>
</dbReference>
<organism evidence="2 3">
    <name type="scientific">Mycobacterium celatum</name>
    <dbReference type="NCBI Taxonomy" id="28045"/>
    <lineage>
        <taxon>Bacteria</taxon>
        <taxon>Bacillati</taxon>
        <taxon>Actinomycetota</taxon>
        <taxon>Actinomycetes</taxon>
        <taxon>Mycobacteriales</taxon>
        <taxon>Mycobacteriaceae</taxon>
        <taxon>Mycobacterium</taxon>
    </lineage>
</organism>
<evidence type="ECO:0000313" key="2">
    <source>
        <dbReference type="EMBL" id="PIB80775.1"/>
    </source>
</evidence>
<reference evidence="2 3" key="1">
    <citation type="journal article" date="2017" name="Infect. Genet. Evol.">
        <title>The new phylogeny of the genus Mycobacterium: The old and the news.</title>
        <authorList>
            <person name="Tortoli E."/>
            <person name="Fedrizzi T."/>
            <person name="Meehan C.J."/>
            <person name="Trovato A."/>
            <person name="Grottola A."/>
            <person name="Giacobazzi E."/>
            <person name="Serpini G.F."/>
            <person name="Tagliazucchi S."/>
            <person name="Fabio A."/>
            <person name="Bettua C."/>
            <person name="Bertorelli R."/>
            <person name="Frascaro F."/>
            <person name="De Sanctis V."/>
            <person name="Pecorari M."/>
            <person name="Jousson O."/>
            <person name="Segata N."/>
            <person name="Cirillo D.M."/>
        </authorList>
    </citation>
    <scope>NUCLEOTIDE SEQUENCE [LARGE SCALE GENOMIC DNA]</scope>
    <source>
        <strain evidence="2 3">NCTC 12882</strain>
    </source>
</reference>
<name>A0A2G5PR32_MYCCE</name>
<proteinExistence type="predicted"/>
<dbReference type="Proteomes" id="UP000230971">
    <property type="component" value="Unassembled WGS sequence"/>
</dbReference>
<dbReference type="EMBL" id="PDKV01000001">
    <property type="protein sequence ID" value="PIB80775.1"/>
    <property type="molecule type" value="Genomic_DNA"/>
</dbReference>
<dbReference type="InterPro" id="IPR025847">
    <property type="entry name" value="MEDS_domain"/>
</dbReference>
<accession>A0A2G5PR32</accession>
<dbReference type="SUPFAM" id="SSF48150">
    <property type="entry name" value="DNA-glycosylase"/>
    <property type="match status" value="1"/>
</dbReference>
<dbReference type="Pfam" id="PF14417">
    <property type="entry name" value="MEDS"/>
    <property type="match status" value="1"/>
</dbReference>
<evidence type="ECO:0000313" key="3">
    <source>
        <dbReference type="Proteomes" id="UP000230971"/>
    </source>
</evidence>
<gene>
    <name evidence="2" type="ORF">CQY23_00490</name>
</gene>